<dbReference type="EMBL" id="JANEYF010004543">
    <property type="protein sequence ID" value="KAJ8930792.1"/>
    <property type="molecule type" value="Genomic_DNA"/>
</dbReference>
<dbReference type="PANTHER" id="PTHR34239">
    <property type="entry name" value="APPLE DOMAIN-CONTAINING PROTEIN"/>
    <property type="match status" value="1"/>
</dbReference>
<sequence>MNARSKGNVEPEVQRDPLSIEYVEVPEEPILANEILNILGAGDTVNMTAGEPVHADIALGWQNILKKGLEEEARSELLKKYPMIPNCQAMQPPKLNPEVRAAANELALKRDMRLIKIQAQMGACMSALGRALTLLLKEGKDEGEERNNLPLMELIGDAVRLIADLHHEESESRQNLISLNLDKSLRDMLNNTSLDGWLFGDNLSDRLKTAKAIEKSGEELKTRKKEVGKVTKNWKYPPRRISGLGGQKVQTVQKVQGRRGAKPYRQGSSRGLHPPRHYSVASRGKEKRRDR</sequence>
<reference evidence="2" key="1">
    <citation type="journal article" date="2023" name="Insect Mol. Biol.">
        <title>Genome sequencing provides insights into the evolution of gene families encoding plant cell wall-degrading enzymes in longhorned beetles.</title>
        <authorList>
            <person name="Shin N.R."/>
            <person name="Okamura Y."/>
            <person name="Kirsch R."/>
            <person name="Pauchet Y."/>
        </authorList>
    </citation>
    <scope>NUCLEOTIDE SEQUENCE</scope>
    <source>
        <strain evidence="2">RBIC_L_NR</strain>
    </source>
</reference>
<protein>
    <submittedName>
        <fullName evidence="2">Uncharacterized protein</fullName>
    </submittedName>
</protein>
<organism evidence="2 3">
    <name type="scientific">Rhamnusium bicolor</name>
    <dbReference type="NCBI Taxonomy" id="1586634"/>
    <lineage>
        <taxon>Eukaryota</taxon>
        <taxon>Metazoa</taxon>
        <taxon>Ecdysozoa</taxon>
        <taxon>Arthropoda</taxon>
        <taxon>Hexapoda</taxon>
        <taxon>Insecta</taxon>
        <taxon>Pterygota</taxon>
        <taxon>Neoptera</taxon>
        <taxon>Endopterygota</taxon>
        <taxon>Coleoptera</taxon>
        <taxon>Polyphaga</taxon>
        <taxon>Cucujiformia</taxon>
        <taxon>Chrysomeloidea</taxon>
        <taxon>Cerambycidae</taxon>
        <taxon>Lepturinae</taxon>
        <taxon>Rhagiini</taxon>
        <taxon>Rhamnusium</taxon>
    </lineage>
</organism>
<comment type="caution">
    <text evidence="2">The sequence shown here is derived from an EMBL/GenBank/DDBJ whole genome shotgun (WGS) entry which is preliminary data.</text>
</comment>
<keyword evidence="3" id="KW-1185">Reference proteome</keyword>
<feature type="region of interest" description="Disordered" evidence="1">
    <location>
        <begin position="221"/>
        <end position="291"/>
    </location>
</feature>
<evidence type="ECO:0000313" key="2">
    <source>
        <dbReference type="EMBL" id="KAJ8930792.1"/>
    </source>
</evidence>
<evidence type="ECO:0000256" key="1">
    <source>
        <dbReference type="SAM" id="MobiDB-lite"/>
    </source>
</evidence>
<dbReference type="Proteomes" id="UP001162156">
    <property type="component" value="Unassembled WGS sequence"/>
</dbReference>
<dbReference type="AlphaFoldDB" id="A0AAV8WX86"/>
<name>A0AAV8WX86_9CUCU</name>
<dbReference type="PANTHER" id="PTHR34239:SF2">
    <property type="entry name" value="TRANSPOSABLE ELEMENT P TRANSPOSASE_THAP9 CONSERVED DOMAIN-CONTAINING PROTEIN"/>
    <property type="match status" value="1"/>
</dbReference>
<gene>
    <name evidence="2" type="ORF">NQ314_016369</name>
</gene>
<accession>A0AAV8WX86</accession>
<proteinExistence type="predicted"/>
<evidence type="ECO:0000313" key="3">
    <source>
        <dbReference type="Proteomes" id="UP001162156"/>
    </source>
</evidence>